<evidence type="ECO:0000313" key="2">
    <source>
        <dbReference type="Proteomes" id="UP000320455"/>
    </source>
</evidence>
<accession>A0ABD7S825</accession>
<keyword evidence="2" id="KW-1185">Reference proteome</keyword>
<comment type="caution">
    <text evidence="1">The sequence shown here is derived from an EMBL/GenBank/DDBJ whole genome shotgun (WGS) entry which is preliminary data.</text>
</comment>
<name>A0ABD7S825_XANVA</name>
<dbReference type="Proteomes" id="UP000320455">
    <property type="component" value="Unassembled WGS sequence"/>
</dbReference>
<dbReference type="AlphaFoldDB" id="A0ABD7S825"/>
<dbReference type="EMBL" id="VOCK01000024">
    <property type="protein sequence ID" value="TWQ51647.1"/>
    <property type="molecule type" value="Genomic_DNA"/>
</dbReference>
<gene>
    <name evidence="1" type="ORF">FQK01_14625</name>
</gene>
<protein>
    <submittedName>
        <fullName evidence="1">Uncharacterized protein</fullName>
    </submittedName>
</protein>
<reference evidence="2" key="1">
    <citation type="journal article" date="2020" name="Phytopathology">
        <title>Genomic acquisitions in emerging populations of Xanthomonas vasicola pv. vasculorum infecting corn in the U.S. and Argentina.</title>
        <authorList>
            <person name="Perez-Quintero A.L."/>
        </authorList>
    </citation>
    <scope>NUCLEOTIDE SEQUENCE [LARGE SCALE GENOMIC DNA]</scope>
    <source>
        <strain evidence="2">Xvh-L</strain>
    </source>
</reference>
<evidence type="ECO:0000313" key="1">
    <source>
        <dbReference type="EMBL" id="TWQ51647.1"/>
    </source>
</evidence>
<proteinExistence type="predicted"/>
<sequence length="140" mass="14828">MEPHCSAAQSRTRGIARISVTDGETRTTFPTHWMASMVDPGKAPCWAIDCWPCAGDLLPRVEPGEIAHHGPTATHAAHIRELHGQRLFATASAVLSRNLSSGCRSSGLASPQRAVAQASQCKTVALAPGPRGKDCGPPRR</sequence>
<organism evidence="1 2">
    <name type="scientific">Xanthomonas vasicola</name>
    <dbReference type="NCBI Taxonomy" id="56459"/>
    <lineage>
        <taxon>Bacteria</taxon>
        <taxon>Pseudomonadati</taxon>
        <taxon>Pseudomonadota</taxon>
        <taxon>Gammaproteobacteria</taxon>
        <taxon>Lysobacterales</taxon>
        <taxon>Lysobacteraceae</taxon>
        <taxon>Xanthomonas</taxon>
    </lineage>
</organism>